<protein>
    <recommendedName>
        <fullName evidence="2">Cytidyltransferase-like domain-containing protein</fullName>
    </recommendedName>
</protein>
<reference evidence="1" key="1">
    <citation type="journal article" date="2020" name="Nature">
        <title>Giant virus diversity and host interactions through global metagenomics.</title>
        <authorList>
            <person name="Schulz F."/>
            <person name="Roux S."/>
            <person name="Paez-Espino D."/>
            <person name="Jungbluth S."/>
            <person name="Walsh D.A."/>
            <person name="Denef V.J."/>
            <person name="McMahon K.D."/>
            <person name="Konstantinidis K.T."/>
            <person name="Eloe-Fadrosh E.A."/>
            <person name="Kyrpides N.C."/>
            <person name="Woyke T."/>
        </authorList>
    </citation>
    <scope>NUCLEOTIDE SEQUENCE</scope>
    <source>
        <strain evidence="1">GVMAG-M-3300023174-5</strain>
    </source>
</reference>
<organism evidence="1">
    <name type="scientific">viral metagenome</name>
    <dbReference type="NCBI Taxonomy" id="1070528"/>
    <lineage>
        <taxon>unclassified sequences</taxon>
        <taxon>metagenomes</taxon>
        <taxon>organismal metagenomes</taxon>
    </lineage>
</organism>
<evidence type="ECO:0000313" key="1">
    <source>
        <dbReference type="EMBL" id="QHT19820.1"/>
    </source>
</evidence>
<dbReference type="EMBL" id="MN739669">
    <property type="protein sequence ID" value="QHT19820.1"/>
    <property type="molecule type" value="Genomic_DNA"/>
</dbReference>
<accession>A0A6C0DTW7</accession>
<sequence length="302" mass="34654">METEEGIKSESLVNLPTNFKNEENTIIATIARMNPPTPGHLLLVERMILQAAANNLTQISIILSHSVDSDENPLDCWTKRDVFLHSSIDRFKEHLARTNPELERNIRSVNVVIVCMDDPFQEEVPEISASTTPILKAINYILFRFYMYPRPGLNVKLFIGDDRDYNKFLGPSLTKKAVPVGFEQIQIERTNMSVYKSMGCMQLKSLAIDSVPIPAMSASLVRNLVKCRLPDQFAKVMKRAFLEDREIQELYGILADAIPENKSLGGRKRKSKYTFKKSTFKKSRKSRAKFTIKKSRKYRKKY</sequence>
<dbReference type="AlphaFoldDB" id="A0A6C0DTW7"/>
<evidence type="ECO:0008006" key="2">
    <source>
        <dbReference type="Google" id="ProtNLM"/>
    </source>
</evidence>
<name>A0A6C0DTW7_9ZZZZ</name>
<proteinExistence type="predicted"/>